<keyword evidence="4" id="KW-0862">Zinc</keyword>
<evidence type="ECO:0000259" key="7">
    <source>
        <dbReference type="Pfam" id="PF05699"/>
    </source>
</evidence>
<evidence type="ECO:0000256" key="5">
    <source>
        <dbReference type="ARBA" id="ARBA00023242"/>
    </source>
</evidence>
<feature type="compositionally biased region" description="Low complexity" evidence="6">
    <location>
        <begin position="138"/>
        <end position="158"/>
    </location>
</feature>
<dbReference type="EMBL" id="KV428505">
    <property type="protein sequence ID" value="KZT31642.1"/>
    <property type="molecule type" value="Genomic_DNA"/>
</dbReference>
<dbReference type="SUPFAM" id="SSF53098">
    <property type="entry name" value="Ribonuclease H-like"/>
    <property type="match status" value="1"/>
</dbReference>
<organism evidence="8 9">
    <name type="scientific">Sistotremastrum suecicum HHB10207 ss-3</name>
    <dbReference type="NCBI Taxonomy" id="1314776"/>
    <lineage>
        <taxon>Eukaryota</taxon>
        <taxon>Fungi</taxon>
        <taxon>Dikarya</taxon>
        <taxon>Basidiomycota</taxon>
        <taxon>Agaricomycotina</taxon>
        <taxon>Agaricomycetes</taxon>
        <taxon>Sistotremastrales</taxon>
        <taxon>Sistotremastraceae</taxon>
        <taxon>Sistotremastrum</taxon>
    </lineage>
</organism>
<accession>A0A165WY69</accession>
<dbReference type="GO" id="GO:0046983">
    <property type="term" value="F:protein dimerization activity"/>
    <property type="evidence" value="ECO:0007669"/>
    <property type="project" value="InterPro"/>
</dbReference>
<dbReference type="Pfam" id="PF05699">
    <property type="entry name" value="Dimer_Tnp_hAT"/>
    <property type="match status" value="1"/>
</dbReference>
<evidence type="ECO:0000256" key="4">
    <source>
        <dbReference type="ARBA" id="ARBA00022833"/>
    </source>
</evidence>
<evidence type="ECO:0000256" key="6">
    <source>
        <dbReference type="SAM" id="MobiDB-lite"/>
    </source>
</evidence>
<evidence type="ECO:0000256" key="2">
    <source>
        <dbReference type="ARBA" id="ARBA00022723"/>
    </source>
</evidence>
<comment type="subcellular location">
    <subcellularLocation>
        <location evidence="1">Nucleus</location>
    </subcellularLocation>
</comment>
<feature type="compositionally biased region" description="Basic residues" evidence="6">
    <location>
        <begin position="646"/>
        <end position="660"/>
    </location>
</feature>
<feature type="compositionally biased region" description="Low complexity" evidence="6">
    <location>
        <begin position="673"/>
        <end position="682"/>
    </location>
</feature>
<feature type="region of interest" description="Disordered" evidence="6">
    <location>
        <begin position="80"/>
        <end position="178"/>
    </location>
</feature>
<keyword evidence="5" id="KW-0539">Nucleus</keyword>
<feature type="region of interest" description="Disordered" evidence="6">
    <location>
        <begin position="606"/>
        <end position="682"/>
    </location>
</feature>
<dbReference type="PANTHER" id="PTHR46481">
    <property type="entry name" value="ZINC FINGER BED DOMAIN-CONTAINING PROTEIN 4"/>
    <property type="match status" value="1"/>
</dbReference>
<evidence type="ECO:0000313" key="9">
    <source>
        <dbReference type="Proteomes" id="UP000076798"/>
    </source>
</evidence>
<sequence>MSHTGENLAIEMVKVMDNYGLSEKWLACAGDNASNNDTMTDHIPELVPSHGGQTTRIRCILHVINLVAQAFFRPFESAADVETPKTRTKTRAKAAKKTSNNRKRGAAKQNSQRAPKKRRTLLPDRFEGEEMELDENTHPTTTIPTPTTTTTTTTTASNESDEDSDSSEDEDSSDDGFGLEEVPLTREEAESAALAEDGITDANNVATYRQLVEAAGVSDEDVAAAAEMGGAAVQEQAAEVEKINNKTIKKLGPLSAEEKKTGVFMFKKVKAFATLMKKSDTKSTHLKDCCKHTDTKILKPVTAVKTRWNTIGDAIARHVVLKQAIIRLTTHAKYEKLKLERLIMKTKEWLLAEEVGPYSKVLKDCTVSLSVKNQPLVHQVIPVIDYLTEKFAAAADDDSGQTSLIIRHGAVNGISVLNTYYSKTDDSVMYRVAMNLHPKYKLEYFKAKKWKKKWIREAEKIVREIWARDYLPKVVVKKAVQQPQAPYEFNIGDYAHLTSTVAVPDPITRYLAEPVVNIADPLAYWDGQLKAGLWEYQFVKMAKDYLSAPASSVDVERAFSLSGRIVSPLRSSLSDKHIRMCVLLNSWFTIPGLISEEEFEQTLVEGWRREGKGTGRGNGNGKGKEKENEKTKAKEKGKAKDDGKGKGPKAKPKPKPRGKGKSLDSTLEDDESSAVSGSESDS</sequence>
<gene>
    <name evidence="8" type="ORF">SISSUDRAFT_1067594</name>
</gene>
<dbReference type="InterPro" id="IPR052035">
    <property type="entry name" value="ZnF_BED_domain_contain"/>
</dbReference>
<feature type="compositionally biased region" description="Basic residues" evidence="6">
    <location>
        <begin position="86"/>
        <end position="106"/>
    </location>
</feature>
<keyword evidence="9" id="KW-1185">Reference proteome</keyword>
<dbReference type="InterPro" id="IPR012337">
    <property type="entry name" value="RNaseH-like_sf"/>
</dbReference>
<dbReference type="OrthoDB" id="2748837at2759"/>
<dbReference type="Proteomes" id="UP000076798">
    <property type="component" value="Unassembled WGS sequence"/>
</dbReference>
<dbReference type="InterPro" id="IPR008906">
    <property type="entry name" value="HATC_C_dom"/>
</dbReference>
<evidence type="ECO:0000313" key="8">
    <source>
        <dbReference type="EMBL" id="KZT31642.1"/>
    </source>
</evidence>
<reference evidence="8 9" key="1">
    <citation type="journal article" date="2016" name="Mol. Biol. Evol.">
        <title>Comparative Genomics of Early-Diverging Mushroom-Forming Fungi Provides Insights into the Origins of Lignocellulose Decay Capabilities.</title>
        <authorList>
            <person name="Nagy L.G."/>
            <person name="Riley R."/>
            <person name="Tritt A."/>
            <person name="Adam C."/>
            <person name="Daum C."/>
            <person name="Floudas D."/>
            <person name="Sun H."/>
            <person name="Yadav J.S."/>
            <person name="Pangilinan J."/>
            <person name="Larsson K.H."/>
            <person name="Matsuura K."/>
            <person name="Barry K."/>
            <person name="Labutti K."/>
            <person name="Kuo R."/>
            <person name="Ohm R.A."/>
            <person name="Bhattacharya S.S."/>
            <person name="Shirouzu T."/>
            <person name="Yoshinaga Y."/>
            <person name="Martin F.M."/>
            <person name="Grigoriev I.V."/>
            <person name="Hibbett D.S."/>
        </authorList>
    </citation>
    <scope>NUCLEOTIDE SEQUENCE [LARGE SCALE GENOMIC DNA]</scope>
    <source>
        <strain evidence="8 9">HHB10207 ss-3</strain>
    </source>
</reference>
<dbReference type="GO" id="GO:0005634">
    <property type="term" value="C:nucleus"/>
    <property type="evidence" value="ECO:0007669"/>
    <property type="project" value="UniProtKB-SubCell"/>
</dbReference>
<evidence type="ECO:0000256" key="1">
    <source>
        <dbReference type="ARBA" id="ARBA00004123"/>
    </source>
</evidence>
<dbReference type="PANTHER" id="PTHR46481:SF10">
    <property type="entry name" value="ZINC FINGER BED DOMAIN-CONTAINING PROTEIN 39"/>
    <property type="match status" value="1"/>
</dbReference>
<evidence type="ECO:0000256" key="3">
    <source>
        <dbReference type="ARBA" id="ARBA00022771"/>
    </source>
</evidence>
<proteinExistence type="predicted"/>
<name>A0A165WY69_9AGAM</name>
<feature type="compositionally biased region" description="Basic and acidic residues" evidence="6">
    <location>
        <begin position="622"/>
        <end position="645"/>
    </location>
</feature>
<protein>
    <recommendedName>
        <fullName evidence="7">HAT C-terminal dimerisation domain-containing protein</fullName>
    </recommendedName>
</protein>
<dbReference type="GO" id="GO:0008270">
    <property type="term" value="F:zinc ion binding"/>
    <property type="evidence" value="ECO:0007669"/>
    <property type="project" value="UniProtKB-KW"/>
</dbReference>
<keyword evidence="3" id="KW-0863">Zinc-finger</keyword>
<feature type="domain" description="HAT C-terminal dimerisation" evidence="7">
    <location>
        <begin position="508"/>
        <end position="588"/>
    </location>
</feature>
<feature type="compositionally biased region" description="Acidic residues" evidence="6">
    <location>
        <begin position="159"/>
        <end position="178"/>
    </location>
</feature>
<dbReference type="AlphaFoldDB" id="A0A165WY69"/>
<keyword evidence="2" id="KW-0479">Metal-binding</keyword>